<evidence type="ECO:0008006" key="4">
    <source>
        <dbReference type="Google" id="ProtNLM"/>
    </source>
</evidence>
<proteinExistence type="predicted"/>
<feature type="region of interest" description="Disordered" evidence="1">
    <location>
        <begin position="31"/>
        <end position="50"/>
    </location>
</feature>
<feature type="region of interest" description="Disordered" evidence="1">
    <location>
        <begin position="135"/>
        <end position="156"/>
    </location>
</feature>
<protein>
    <recommendedName>
        <fullName evidence="4">Recombination endonuclease VII</fullName>
    </recommendedName>
</protein>
<dbReference type="InterPro" id="IPR044925">
    <property type="entry name" value="His-Me_finger_sf"/>
</dbReference>
<dbReference type="Proteomes" id="UP001432380">
    <property type="component" value="Segment"/>
</dbReference>
<sequence>MESHVRHLAADPVKIKAQAAARAAKSYHKHLEKNRAKGREHAAAARADPEKRAKIYARKRAGGAGLTVEEIEQIKQKQGNMCAICTSPNPTDLDHCHKTGAVRFLLCQHCNRGLGAFKDNPTLLRKAADLMEEIHDSQSKLTVESSPDQGHGSGET</sequence>
<organism evidence="2 3">
    <name type="scientific">Burkholderia phage vB_BpP_HN02</name>
    <dbReference type="NCBI Taxonomy" id="3116925"/>
    <lineage>
        <taxon>Viruses</taxon>
        <taxon>Duplodnaviria</taxon>
        <taxon>Heunggongvirae</taxon>
        <taxon>Uroviricota</taxon>
        <taxon>Caudoviricetes</taxon>
        <taxon>Schitoviridae</taxon>
    </lineage>
</organism>
<name>A0AAX4JGX0_9CAUD</name>
<feature type="compositionally biased region" description="Polar residues" evidence="1">
    <location>
        <begin position="139"/>
        <end position="148"/>
    </location>
</feature>
<reference evidence="2" key="1">
    <citation type="submission" date="2024-01" db="EMBL/GenBank/DDBJ databases">
        <authorList>
            <person name="Zhu Q."/>
        </authorList>
    </citation>
    <scope>NUCLEOTIDE SEQUENCE</scope>
</reference>
<evidence type="ECO:0000313" key="3">
    <source>
        <dbReference type="Proteomes" id="UP001432380"/>
    </source>
</evidence>
<dbReference type="InterPro" id="IPR004211">
    <property type="entry name" value="Endonuclease_7"/>
</dbReference>
<dbReference type="InterPro" id="IPR038563">
    <property type="entry name" value="Endonuclease_7_sf"/>
</dbReference>
<dbReference type="EMBL" id="PP079243">
    <property type="protein sequence ID" value="WVK89957.1"/>
    <property type="molecule type" value="Genomic_DNA"/>
</dbReference>
<evidence type="ECO:0000313" key="2">
    <source>
        <dbReference type="EMBL" id="WVK89957.1"/>
    </source>
</evidence>
<evidence type="ECO:0000256" key="1">
    <source>
        <dbReference type="SAM" id="MobiDB-lite"/>
    </source>
</evidence>
<accession>A0AAX4JGX0</accession>
<dbReference type="SUPFAM" id="SSF54060">
    <property type="entry name" value="His-Me finger endonucleases"/>
    <property type="match status" value="1"/>
</dbReference>
<feature type="compositionally biased region" description="Basic and acidic residues" evidence="1">
    <location>
        <begin position="33"/>
        <end position="50"/>
    </location>
</feature>
<dbReference type="Gene3D" id="3.40.1800.10">
    <property type="entry name" value="His-Me finger endonucleases"/>
    <property type="match status" value="1"/>
</dbReference>
<dbReference type="Pfam" id="PF02945">
    <property type="entry name" value="Endonuclease_7"/>
    <property type="match status" value="1"/>
</dbReference>